<name>A0A3B1C8G4_9ZZZZ</name>
<dbReference type="PANTHER" id="PTHR21015">
    <property type="entry name" value="UDP-N-ACETYLGLUCOSAMINE--N-ACETYLMURAMYL-(PENTAPEPTIDE) PYROPHOSPHORYL-UNDECAPRENOL N-ACETYLGLUCOSAMINE TRANSFERASE 1"/>
    <property type="match status" value="1"/>
</dbReference>
<dbReference type="Gene3D" id="3.40.50.2000">
    <property type="entry name" value="Glycogen Phosphorylase B"/>
    <property type="match status" value="1"/>
</dbReference>
<reference evidence="1" key="1">
    <citation type="submission" date="2018-06" db="EMBL/GenBank/DDBJ databases">
        <authorList>
            <person name="Zhirakovskaya E."/>
        </authorList>
    </citation>
    <scope>NUCLEOTIDE SEQUENCE</scope>
</reference>
<dbReference type="SUPFAM" id="SSF53756">
    <property type="entry name" value="UDP-Glycosyltransferase/glycogen phosphorylase"/>
    <property type="match status" value="1"/>
</dbReference>
<protein>
    <recommendedName>
        <fullName evidence="2">UDP-2,4-diacetamido-2,4, 6-trideoxy-beta-L-altropyranose hydrolase</fullName>
    </recommendedName>
</protein>
<dbReference type="NCBIfam" id="TIGR03590">
    <property type="entry name" value="PseG"/>
    <property type="match status" value="1"/>
</dbReference>
<accession>A0A3B1C8G4</accession>
<dbReference type="GO" id="GO:0016757">
    <property type="term" value="F:glycosyltransferase activity"/>
    <property type="evidence" value="ECO:0007669"/>
    <property type="project" value="TreeGrafter"/>
</dbReference>
<proteinExistence type="predicted"/>
<organism evidence="1">
    <name type="scientific">hydrothermal vent metagenome</name>
    <dbReference type="NCBI Taxonomy" id="652676"/>
    <lineage>
        <taxon>unclassified sequences</taxon>
        <taxon>metagenomes</taxon>
        <taxon>ecological metagenomes</taxon>
    </lineage>
</organism>
<dbReference type="PANTHER" id="PTHR21015:SF22">
    <property type="entry name" value="GLYCOSYLTRANSFERASE"/>
    <property type="match status" value="1"/>
</dbReference>
<dbReference type="InterPro" id="IPR020023">
    <property type="entry name" value="PseG"/>
</dbReference>
<dbReference type="EMBL" id="UOGC01000001">
    <property type="protein sequence ID" value="VAX14935.1"/>
    <property type="molecule type" value="Genomic_DNA"/>
</dbReference>
<evidence type="ECO:0000313" key="1">
    <source>
        <dbReference type="EMBL" id="VAX14935.1"/>
    </source>
</evidence>
<dbReference type="Gene3D" id="3.40.50.11190">
    <property type="match status" value="1"/>
</dbReference>
<gene>
    <name evidence="1" type="ORF">MNBD_NITROSPINAE01-581</name>
</gene>
<evidence type="ECO:0008006" key="2">
    <source>
        <dbReference type="Google" id="ProtNLM"/>
    </source>
</evidence>
<dbReference type="AlphaFoldDB" id="A0A3B1C8G4"/>
<sequence>MEPLKTVFARVDASVTIGSGHVTRLLALAEEIKSRGALVEFICREYQGNLLDLIEKAGFTVHALPAVAVWDSQEDANLTHAIIKKRGGGDWLLVDRYGIDAKWDRLLRPVVKNILVVDDLANVKRDCDVLLNQNYLPGIEVEYRDLLPQGAKLLLGPQYALLGAEFAKVRNMPVTPQSEGIKRILVSFGGGDNSNALLLALKALKLLSLNNIDVDIVAGQSEQRADEIKELADSLGANLYGSVDNMATLTARADLVIGALGVSTWERMCLGVISIIVTVASVQDRVAHALGKDELAIYLGRLEDVSPAMLADAVNDIITNNSVFYPLREKGVRLVDGFGAKRVAGALG</sequence>